<dbReference type="InterPro" id="IPR011855">
    <property type="entry name" value="Phgtail_TP901_1"/>
</dbReference>
<sequence length="140" mass="15105">MSVQAGFRGDLYIGAAGAAPGAITSRIEDARDVTITMSADEIDRSARVDAPWKNFLQGLKEWSIDATILHDELDTVHDTLENAFFSGDAISIRAVDTDGEGFYGDCKVMTFPDDWSMGDVMQRSITIRGCGAPTRIPAAS</sequence>
<dbReference type="Pfam" id="PF06199">
    <property type="entry name" value="Phage_tail_2"/>
    <property type="match status" value="1"/>
</dbReference>
<dbReference type="NCBIfam" id="NF047353">
    <property type="entry name" value="tube_lmo2291"/>
    <property type="match status" value="1"/>
</dbReference>
<protein>
    <submittedName>
        <fullName evidence="1">Uncharacterized protein</fullName>
    </submittedName>
</protein>
<dbReference type="Gene3D" id="4.10.410.40">
    <property type="match status" value="1"/>
</dbReference>
<dbReference type="AlphaFoldDB" id="A0A0F9GRY1"/>
<dbReference type="EMBL" id="LAZR01025353">
    <property type="protein sequence ID" value="KKL72175.1"/>
    <property type="molecule type" value="Genomic_DNA"/>
</dbReference>
<comment type="caution">
    <text evidence="1">The sequence shown here is derived from an EMBL/GenBank/DDBJ whole genome shotgun (WGS) entry which is preliminary data.</text>
</comment>
<organism evidence="1">
    <name type="scientific">marine sediment metagenome</name>
    <dbReference type="NCBI Taxonomy" id="412755"/>
    <lineage>
        <taxon>unclassified sequences</taxon>
        <taxon>metagenomes</taxon>
        <taxon>ecological metagenomes</taxon>
    </lineage>
</organism>
<proteinExistence type="predicted"/>
<accession>A0A0F9GRY1</accession>
<name>A0A0F9GRY1_9ZZZZ</name>
<gene>
    <name evidence="1" type="ORF">LCGC14_2087520</name>
</gene>
<reference evidence="1" key="1">
    <citation type="journal article" date="2015" name="Nature">
        <title>Complex archaea that bridge the gap between prokaryotes and eukaryotes.</title>
        <authorList>
            <person name="Spang A."/>
            <person name="Saw J.H."/>
            <person name="Jorgensen S.L."/>
            <person name="Zaremba-Niedzwiedzka K."/>
            <person name="Martijn J."/>
            <person name="Lind A.E."/>
            <person name="van Eijk R."/>
            <person name="Schleper C."/>
            <person name="Guy L."/>
            <person name="Ettema T.J."/>
        </authorList>
    </citation>
    <scope>NUCLEOTIDE SEQUENCE</scope>
</reference>
<evidence type="ECO:0000313" key="1">
    <source>
        <dbReference type="EMBL" id="KKL72175.1"/>
    </source>
</evidence>